<dbReference type="Pfam" id="PF00171">
    <property type="entry name" value="Aldedh"/>
    <property type="match status" value="1"/>
</dbReference>
<organism evidence="6 7">
    <name type="scientific">Cellulosimicrobium funkei</name>
    <dbReference type="NCBI Taxonomy" id="264251"/>
    <lineage>
        <taxon>Bacteria</taxon>
        <taxon>Bacillati</taxon>
        <taxon>Actinomycetota</taxon>
        <taxon>Actinomycetes</taxon>
        <taxon>Micrococcales</taxon>
        <taxon>Promicromonosporaceae</taxon>
        <taxon>Cellulosimicrobium</taxon>
    </lineage>
</organism>
<dbReference type="FunFam" id="3.40.309.10:FF:000004">
    <property type="entry name" value="Succinate-semialdehyde dehydrogenase I"/>
    <property type="match status" value="1"/>
</dbReference>
<comment type="similarity">
    <text evidence="1 4">Belongs to the aldehyde dehydrogenase family.</text>
</comment>
<feature type="active site" evidence="3">
    <location>
        <position position="269"/>
    </location>
</feature>
<dbReference type="CDD" id="cd07103">
    <property type="entry name" value="ALDH_F5_SSADH_GabD"/>
    <property type="match status" value="1"/>
</dbReference>
<dbReference type="InterPro" id="IPR015590">
    <property type="entry name" value="Aldehyde_DH_dom"/>
</dbReference>
<dbReference type="InterPro" id="IPR029510">
    <property type="entry name" value="Ald_DH_CS_GLU"/>
</dbReference>
<accession>A0A0H2KNC0</accession>
<dbReference type="STRING" id="264251.FB00_09860"/>
<feature type="domain" description="Aldehyde dehydrogenase" evidence="5">
    <location>
        <begin position="30"/>
        <end position="490"/>
    </location>
</feature>
<evidence type="ECO:0000259" key="5">
    <source>
        <dbReference type="Pfam" id="PF00171"/>
    </source>
</evidence>
<dbReference type="InterPro" id="IPR016161">
    <property type="entry name" value="Ald_DH/histidinol_DH"/>
</dbReference>
<dbReference type="RefSeq" id="WP_047232681.1">
    <property type="nucleotide sequence ID" value="NZ_JNBQ01000008.1"/>
</dbReference>
<dbReference type="PROSITE" id="PS00070">
    <property type="entry name" value="ALDEHYDE_DEHYDR_CYS"/>
    <property type="match status" value="1"/>
</dbReference>
<comment type="caution">
    <text evidence="6">The sequence shown here is derived from an EMBL/GenBank/DDBJ whole genome shotgun (WGS) entry which is preliminary data.</text>
</comment>
<dbReference type="SUPFAM" id="SSF53720">
    <property type="entry name" value="ALDH-like"/>
    <property type="match status" value="1"/>
</dbReference>
<evidence type="ECO:0000256" key="4">
    <source>
        <dbReference type="RuleBase" id="RU003345"/>
    </source>
</evidence>
<dbReference type="AlphaFoldDB" id="A0A0H2KNC0"/>
<dbReference type="PANTHER" id="PTHR43353:SF5">
    <property type="entry name" value="SUCCINATE-SEMIALDEHYDE DEHYDROGENASE, MITOCHONDRIAL"/>
    <property type="match status" value="1"/>
</dbReference>
<dbReference type="PROSITE" id="PS00687">
    <property type="entry name" value="ALDEHYDE_DEHYDR_GLU"/>
    <property type="match status" value="1"/>
</dbReference>
<evidence type="ECO:0000256" key="1">
    <source>
        <dbReference type="ARBA" id="ARBA00009986"/>
    </source>
</evidence>
<evidence type="ECO:0000256" key="3">
    <source>
        <dbReference type="PROSITE-ProRule" id="PRU10007"/>
    </source>
</evidence>
<name>A0A0H2KNC0_9MICO</name>
<dbReference type="InterPro" id="IPR050740">
    <property type="entry name" value="Aldehyde_DH_Superfamily"/>
</dbReference>
<dbReference type="EMBL" id="JNBQ01000008">
    <property type="protein sequence ID" value="KLN35000.1"/>
    <property type="molecule type" value="Genomic_DNA"/>
</dbReference>
<evidence type="ECO:0000313" key="7">
    <source>
        <dbReference type="Proteomes" id="UP000035265"/>
    </source>
</evidence>
<dbReference type="InterPro" id="IPR016163">
    <property type="entry name" value="Ald_DH_C"/>
</dbReference>
<keyword evidence="2 4" id="KW-0560">Oxidoreductase</keyword>
<dbReference type="FunFam" id="3.40.605.10:FF:000026">
    <property type="entry name" value="Aldehyde dehydrogenase, putative"/>
    <property type="match status" value="1"/>
</dbReference>
<proteinExistence type="inferred from homology"/>
<dbReference type="GO" id="GO:0009450">
    <property type="term" value="P:gamma-aminobutyric acid catabolic process"/>
    <property type="evidence" value="ECO:0007669"/>
    <property type="project" value="TreeGrafter"/>
</dbReference>
<dbReference type="PANTHER" id="PTHR43353">
    <property type="entry name" value="SUCCINATE-SEMIALDEHYDE DEHYDROGENASE, MITOCHONDRIAL"/>
    <property type="match status" value="1"/>
</dbReference>
<dbReference type="Proteomes" id="UP000035265">
    <property type="component" value="Unassembled WGS sequence"/>
</dbReference>
<evidence type="ECO:0000313" key="6">
    <source>
        <dbReference type="EMBL" id="KLN35000.1"/>
    </source>
</evidence>
<dbReference type="InterPro" id="IPR016160">
    <property type="entry name" value="Ald_DH_CS_CYS"/>
</dbReference>
<protein>
    <submittedName>
        <fullName evidence="6">Succinate-semialdehyde dehydrogenase</fullName>
    </submittedName>
</protein>
<evidence type="ECO:0000256" key="2">
    <source>
        <dbReference type="ARBA" id="ARBA00023002"/>
    </source>
</evidence>
<dbReference type="Gene3D" id="3.40.309.10">
    <property type="entry name" value="Aldehyde Dehydrogenase, Chain A, domain 2"/>
    <property type="match status" value="1"/>
</dbReference>
<dbReference type="Gene3D" id="3.40.605.10">
    <property type="entry name" value="Aldehyde Dehydrogenase, Chain A, domain 1"/>
    <property type="match status" value="1"/>
</dbReference>
<sequence>MSRPASTSNLSPALVAHVPTGLLVDGHWGPAEGGRTFEVEDPATEESLFDVADASPADALRALDAAHRAAPAWRATPPRERGEVLRAVYDRVVARADDVAALITAECGKPLAEARAEVLYGADFLRWYAEQAVRAEGLARTAPAGGNRQLVFRRPVGPALLVTPWNFPIAMATRKIGPALAAGCTVVIKPARLTPLTTALVAEVIRSELADRGLPTGVVNVVPSSCAADVTEPLLVDERLRKLSFTGSTAVGRTLLEKAASQVLRTSMELGGNAPFLVFADADLDAAVEGALVAKLRNAGQSCVAANRFLVHDAVAREFAQRLAAAFEGLRVGPGAQDGTQVGPLIEEKAVDKVAGLVDAASDGGAQVLTGADRPRTTGYFYAPTVLSGVDPDARVVTEEIFGPVAPVVAFGDDDEGLALANATEYGLAAYAYTSSLDRAVRVSEEVEAGMIGINRGMVSDASAPFGGLKQSGLGREGGEAGLEEYLETVYVAL</sequence>
<gene>
    <name evidence="6" type="ORF">FB00_09860</name>
</gene>
<dbReference type="PATRIC" id="fig|264251.5.peg.2007"/>
<dbReference type="GO" id="GO:0004777">
    <property type="term" value="F:succinate-semialdehyde dehydrogenase (NAD+) activity"/>
    <property type="evidence" value="ECO:0007669"/>
    <property type="project" value="TreeGrafter"/>
</dbReference>
<keyword evidence="7" id="KW-1185">Reference proteome</keyword>
<dbReference type="FunFam" id="3.40.605.10:FF:000063">
    <property type="entry name" value="Succinate-semialdehyde dehydrogenase, mitochondrial"/>
    <property type="match status" value="1"/>
</dbReference>
<dbReference type="InterPro" id="IPR016162">
    <property type="entry name" value="Ald_DH_N"/>
</dbReference>
<reference evidence="6 7" key="1">
    <citation type="submission" date="2014-05" db="EMBL/GenBank/DDBJ databases">
        <title>Cellulosimicrobium funkei U11 genome.</title>
        <authorList>
            <person name="Hu C."/>
            <person name="Gong Y."/>
            <person name="Wan W."/>
            <person name="Jiang M."/>
        </authorList>
    </citation>
    <scope>NUCLEOTIDE SEQUENCE [LARGE SCALE GENOMIC DNA]</scope>
    <source>
        <strain evidence="6 7">U11</strain>
    </source>
</reference>